<sequence length="492" mass="53109">MKKNLIFAATLLTGVSAFGQIGISTPDPKATLDIVASPADYTKTDGLIAPRLKGAELKAKDSNYTNDQTGAIVYVTEGLDEADTTDKTKNITKVGYYHFDGSVWQKLGHNIYNTDDVFTSDRSAYLKKDKYLLLDGPGYVGIGDVDPLAKLYVDGFIQFSSDSDYGVGRVFNDSTGEKYGMTQSSYFPKTGDADSPGTRLYTSGGIKGHISFGQYTSPTAYSEWARFAHNTGNLGINTINETQNNPTEKLDVNGNVRIRTLPLNGSVDVLFTNPDGTRNESKSQPFFATKTVVADNNGILGALEGVPAVTTMYAGGDNNDAFGETITTIGAHNYKEAKADLTKRTFTLTKKSIVTFSHSTSASHFTKDAGQYAGYGLEDVYAKLIQVNVRLYSGSTTDTPYFSKAMILRSSMSYTNGKLGGVWGTFYIDGTRSVVLEPGTYTAVLEGYVYAADEDGIRVDFGGFNDCAPSPSSGCEKTYGDNRFDIVGTTIN</sequence>
<keyword evidence="1" id="KW-0732">Signal</keyword>
<dbReference type="EMBL" id="QNVT01000002">
    <property type="protein sequence ID" value="REC63960.1"/>
    <property type="molecule type" value="Genomic_DNA"/>
</dbReference>
<evidence type="ECO:0008006" key="4">
    <source>
        <dbReference type="Google" id="ProtNLM"/>
    </source>
</evidence>
<feature type="chain" id="PRO_5017731663" description="T9SS C-terminal target domain-containing protein" evidence="1">
    <location>
        <begin position="20"/>
        <end position="492"/>
    </location>
</feature>
<organism evidence="2 3">
    <name type="scientific">Chryseobacterium pennae</name>
    <dbReference type="NCBI Taxonomy" id="2258962"/>
    <lineage>
        <taxon>Bacteria</taxon>
        <taxon>Pseudomonadati</taxon>
        <taxon>Bacteroidota</taxon>
        <taxon>Flavobacteriia</taxon>
        <taxon>Flavobacteriales</taxon>
        <taxon>Weeksellaceae</taxon>
        <taxon>Chryseobacterium group</taxon>
        <taxon>Chryseobacterium</taxon>
    </lineage>
</organism>
<reference evidence="3" key="1">
    <citation type="submission" date="2018-06" db="EMBL/GenBank/DDBJ databases">
        <authorList>
            <person name="Lum Nde A."/>
            <person name="Hugo C."/>
        </authorList>
    </citation>
    <scope>NUCLEOTIDE SEQUENCE [LARGE SCALE GENOMIC DNA]</scope>
    <source>
        <strain evidence="3">1_F178</strain>
    </source>
</reference>
<proteinExistence type="predicted"/>
<dbReference type="AlphaFoldDB" id="A0A3D9CDG8"/>
<dbReference type="Proteomes" id="UP000256686">
    <property type="component" value="Unassembled WGS sequence"/>
</dbReference>
<protein>
    <recommendedName>
        <fullName evidence="4">T9SS C-terminal target domain-containing protein</fullName>
    </recommendedName>
</protein>
<keyword evidence="3" id="KW-1185">Reference proteome</keyword>
<comment type="caution">
    <text evidence="2">The sequence shown here is derived from an EMBL/GenBank/DDBJ whole genome shotgun (WGS) entry which is preliminary data.</text>
</comment>
<accession>A0A3D9CDG8</accession>
<evidence type="ECO:0000313" key="2">
    <source>
        <dbReference type="EMBL" id="REC63960.1"/>
    </source>
</evidence>
<evidence type="ECO:0000256" key="1">
    <source>
        <dbReference type="SAM" id="SignalP"/>
    </source>
</evidence>
<name>A0A3D9CDG8_9FLAO</name>
<gene>
    <name evidence="2" type="ORF">DRF65_04485</name>
</gene>
<dbReference type="RefSeq" id="WP_115969121.1">
    <property type="nucleotide sequence ID" value="NZ_QNVT01000002.1"/>
</dbReference>
<evidence type="ECO:0000313" key="3">
    <source>
        <dbReference type="Proteomes" id="UP000256686"/>
    </source>
</evidence>
<feature type="signal peptide" evidence="1">
    <location>
        <begin position="1"/>
        <end position="19"/>
    </location>
</feature>